<accession>D7EKE3</accession>
<dbReference type="OMA" id="CHATINS"/>
<keyword evidence="3" id="KW-1185">Reference proteome</keyword>
<gene>
    <name evidence="2" type="primary">GLEAN_12970</name>
    <name evidence="2" type="ORF">TcasGA2_TC012970</name>
</gene>
<proteinExistence type="predicted"/>
<reference evidence="2 3" key="1">
    <citation type="journal article" date="2008" name="Nature">
        <title>The genome of the model beetle and pest Tribolium castaneum.</title>
        <authorList>
            <consortium name="Tribolium Genome Sequencing Consortium"/>
            <person name="Richards S."/>
            <person name="Gibbs R.A."/>
            <person name="Weinstock G.M."/>
            <person name="Brown S.J."/>
            <person name="Denell R."/>
            <person name="Beeman R.W."/>
            <person name="Gibbs R."/>
            <person name="Beeman R.W."/>
            <person name="Brown S.J."/>
            <person name="Bucher G."/>
            <person name="Friedrich M."/>
            <person name="Grimmelikhuijzen C.J."/>
            <person name="Klingler M."/>
            <person name="Lorenzen M."/>
            <person name="Richards S."/>
            <person name="Roth S."/>
            <person name="Schroder R."/>
            <person name="Tautz D."/>
            <person name="Zdobnov E.M."/>
            <person name="Muzny D."/>
            <person name="Gibbs R.A."/>
            <person name="Weinstock G.M."/>
            <person name="Attaway T."/>
            <person name="Bell S."/>
            <person name="Buhay C.J."/>
            <person name="Chandrabose M.N."/>
            <person name="Chavez D."/>
            <person name="Clerk-Blankenburg K.P."/>
            <person name="Cree A."/>
            <person name="Dao M."/>
            <person name="Davis C."/>
            <person name="Chacko J."/>
            <person name="Dinh H."/>
            <person name="Dugan-Rocha S."/>
            <person name="Fowler G."/>
            <person name="Garner T.T."/>
            <person name="Garnes J."/>
            <person name="Gnirke A."/>
            <person name="Hawes A."/>
            <person name="Hernandez J."/>
            <person name="Hines S."/>
            <person name="Holder M."/>
            <person name="Hume J."/>
            <person name="Jhangiani S.N."/>
            <person name="Joshi V."/>
            <person name="Khan Z.M."/>
            <person name="Jackson L."/>
            <person name="Kovar C."/>
            <person name="Kowis A."/>
            <person name="Lee S."/>
            <person name="Lewis L.R."/>
            <person name="Margolis J."/>
            <person name="Morgan M."/>
            <person name="Nazareth L.V."/>
            <person name="Nguyen N."/>
            <person name="Okwuonu G."/>
            <person name="Parker D."/>
            <person name="Richards S."/>
            <person name="Ruiz S.J."/>
            <person name="Santibanez J."/>
            <person name="Savard J."/>
            <person name="Scherer S.E."/>
            <person name="Schneider B."/>
            <person name="Sodergren E."/>
            <person name="Tautz D."/>
            <person name="Vattahil S."/>
            <person name="Villasana D."/>
            <person name="White C.S."/>
            <person name="Wright R."/>
            <person name="Park Y."/>
            <person name="Beeman R.W."/>
            <person name="Lord J."/>
            <person name="Oppert B."/>
            <person name="Lorenzen M."/>
            <person name="Brown S."/>
            <person name="Wang L."/>
            <person name="Savard J."/>
            <person name="Tautz D."/>
            <person name="Richards S."/>
            <person name="Weinstock G."/>
            <person name="Gibbs R.A."/>
            <person name="Liu Y."/>
            <person name="Worley K."/>
            <person name="Weinstock G."/>
            <person name="Elsik C.G."/>
            <person name="Reese J.T."/>
            <person name="Elhaik E."/>
            <person name="Landan G."/>
            <person name="Graur D."/>
            <person name="Arensburger P."/>
            <person name="Atkinson P."/>
            <person name="Beeman R.W."/>
            <person name="Beidler J."/>
            <person name="Brown S.J."/>
            <person name="Demuth J.P."/>
            <person name="Drury D.W."/>
            <person name="Du Y.Z."/>
            <person name="Fujiwara H."/>
            <person name="Lorenzen M."/>
            <person name="Maselli V."/>
            <person name="Osanai M."/>
            <person name="Park Y."/>
            <person name="Robertson H.M."/>
            <person name="Tu Z."/>
            <person name="Wang J.J."/>
            <person name="Wang S."/>
            <person name="Richards S."/>
            <person name="Song H."/>
            <person name="Zhang L."/>
            <person name="Sodergren E."/>
            <person name="Werner D."/>
            <person name="Stanke M."/>
            <person name="Morgenstern B."/>
            <person name="Solovyev V."/>
            <person name="Kosarev P."/>
            <person name="Brown G."/>
            <person name="Chen H.C."/>
            <person name="Ermolaeva O."/>
            <person name="Hlavina W."/>
            <person name="Kapustin Y."/>
            <person name="Kiryutin B."/>
            <person name="Kitts P."/>
            <person name="Maglott D."/>
            <person name="Pruitt K."/>
            <person name="Sapojnikov V."/>
            <person name="Souvorov A."/>
            <person name="Mackey A.J."/>
            <person name="Waterhouse R.M."/>
            <person name="Wyder S."/>
            <person name="Zdobnov E.M."/>
            <person name="Zdobnov E.M."/>
            <person name="Wyder S."/>
            <person name="Kriventseva E.V."/>
            <person name="Kadowaki T."/>
            <person name="Bork P."/>
            <person name="Aranda M."/>
            <person name="Bao R."/>
            <person name="Beermann A."/>
            <person name="Berns N."/>
            <person name="Bolognesi R."/>
            <person name="Bonneton F."/>
            <person name="Bopp D."/>
            <person name="Brown S.J."/>
            <person name="Bucher G."/>
            <person name="Butts T."/>
            <person name="Chaumot A."/>
            <person name="Denell R.E."/>
            <person name="Ferrier D.E."/>
            <person name="Friedrich M."/>
            <person name="Gordon C.M."/>
            <person name="Jindra M."/>
            <person name="Klingler M."/>
            <person name="Lan Q."/>
            <person name="Lattorff H.M."/>
            <person name="Laudet V."/>
            <person name="von Levetsow C."/>
            <person name="Liu Z."/>
            <person name="Lutz R."/>
            <person name="Lynch J.A."/>
            <person name="da Fonseca R.N."/>
            <person name="Posnien N."/>
            <person name="Reuter R."/>
            <person name="Roth S."/>
            <person name="Savard J."/>
            <person name="Schinko J.B."/>
            <person name="Schmitt C."/>
            <person name="Schoppmeier M."/>
            <person name="Schroder R."/>
            <person name="Shippy T.D."/>
            <person name="Simonnet F."/>
            <person name="Marques-Souza H."/>
            <person name="Tautz D."/>
            <person name="Tomoyasu Y."/>
            <person name="Trauner J."/>
            <person name="Van der Zee M."/>
            <person name="Vervoort M."/>
            <person name="Wittkopp N."/>
            <person name="Wimmer E.A."/>
            <person name="Yang X."/>
            <person name="Jones A.K."/>
            <person name="Sattelle D.B."/>
            <person name="Ebert P.R."/>
            <person name="Nelson D."/>
            <person name="Scott J.G."/>
            <person name="Beeman R.W."/>
            <person name="Muthukrishnan S."/>
            <person name="Kramer K.J."/>
            <person name="Arakane Y."/>
            <person name="Beeman R.W."/>
            <person name="Zhu Q."/>
            <person name="Hogenkamp D."/>
            <person name="Dixit R."/>
            <person name="Oppert B."/>
            <person name="Jiang H."/>
            <person name="Zou Z."/>
            <person name="Marshall J."/>
            <person name="Elpidina E."/>
            <person name="Vinokurov K."/>
            <person name="Oppert C."/>
            <person name="Zou Z."/>
            <person name="Evans J."/>
            <person name="Lu Z."/>
            <person name="Zhao P."/>
            <person name="Sumathipala N."/>
            <person name="Altincicek B."/>
            <person name="Vilcinskas A."/>
            <person name="Williams M."/>
            <person name="Hultmark D."/>
            <person name="Hetru C."/>
            <person name="Jiang H."/>
            <person name="Grimmelikhuijzen C.J."/>
            <person name="Hauser F."/>
            <person name="Cazzamali G."/>
            <person name="Williamson M."/>
            <person name="Park Y."/>
            <person name="Li B."/>
            <person name="Tanaka Y."/>
            <person name="Predel R."/>
            <person name="Neupert S."/>
            <person name="Schachtner J."/>
            <person name="Verleyen P."/>
            <person name="Raible F."/>
            <person name="Bork P."/>
            <person name="Friedrich M."/>
            <person name="Walden K.K."/>
            <person name="Robertson H.M."/>
            <person name="Angeli S."/>
            <person name="Foret S."/>
            <person name="Bucher G."/>
            <person name="Schuetz S."/>
            <person name="Maleszka R."/>
            <person name="Wimmer E.A."/>
            <person name="Beeman R.W."/>
            <person name="Lorenzen M."/>
            <person name="Tomoyasu Y."/>
            <person name="Miller S.C."/>
            <person name="Grossmann D."/>
            <person name="Bucher G."/>
        </authorList>
    </citation>
    <scope>NUCLEOTIDE SEQUENCE [LARGE SCALE GENOMIC DNA]</scope>
    <source>
        <strain evidence="2 3">Georgia GA2</strain>
    </source>
</reference>
<evidence type="ECO:0000259" key="1">
    <source>
        <dbReference type="Pfam" id="PF05699"/>
    </source>
</evidence>
<dbReference type="PANTHER" id="PTHR37162">
    <property type="entry name" value="HAT FAMILY DIMERISATION DOMAINCONTAINING PROTEIN-RELATED"/>
    <property type="match status" value="1"/>
</dbReference>
<dbReference type="InterPro" id="IPR008906">
    <property type="entry name" value="HATC_C_dom"/>
</dbReference>
<name>D7EKE3_TRICA</name>
<dbReference type="EMBL" id="KQ973343">
    <property type="protein sequence ID" value="EFA13101.1"/>
    <property type="molecule type" value="Genomic_DNA"/>
</dbReference>
<dbReference type="eggNOG" id="ENOG502QXXP">
    <property type="taxonomic scope" value="Eukaryota"/>
</dbReference>
<feature type="domain" description="HAT C-terminal dimerisation" evidence="1">
    <location>
        <begin position="407"/>
        <end position="454"/>
    </location>
</feature>
<organism evidence="2 3">
    <name type="scientific">Tribolium castaneum</name>
    <name type="common">Red flour beetle</name>
    <dbReference type="NCBI Taxonomy" id="7070"/>
    <lineage>
        <taxon>Eukaryota</taxon>
        <taxon>Metazoa</taxon>
        <taxon>Ecdysozoa</taxon>
        <taxon>Arthropoda</taxon>
        <taxon>Hexapoda</taxon>
        <taxon>Insecta</taxon>
        <taxon>Pterygota</taxon>
        <taxon>Neoptera</taxon>
        <taxon>Endopterygota</taxon>
        <taxon>Coleoptera</taxon>
        <taxon>Polyphaga</taxon>
        <taxon>Cucujiformia</taxon>
        <taxon>Tenebrionidae</taxon>
        <taxon>Tenebrionidae incertae sedis</taxon>
        <taxon>Tribolium</taxon>
    </lineage>
</organism>
<dbReference type="InParanoid" id="D7EKE3"/>
<dbReference type="AlphaFoldDB" id="D7EKE3"/>
<protein>
    <recommendedName>
        <fullName evidence="1">HAT C-terminal dimerisation domain-containing protein</fullName>
    </recommendedName>
</protein>
<dbReference type="Pfam" id="PF05699">
    <property type="entry name" value="Dimer_Tnp_hAT"/>
    <property type="match status" value="1"/>
</dbReference>
<dbReference type="PANTHER" id="PTHR37162:SF1">
    <property type="entry name" value="BED-TYPE DOMAIN-CONTAINING PROTEIN"/>
    <property type="match status" value="1"/>
</dbReference>
<dbReference type="Proteomes" id="UP000007266">
    <property type="component" value="Unassembled WGS sequence"/>
</dbReference>
<dbReference type="GO" id="GO:0046983">
    <property type="term" value="F:protein dimerization activity"/>
    <property type="evidence" value="ECO:0007669"/>
    <property type="project" value="InterPro"/>
</dbReference>
<dbReference type="PhylomeDB" id="D7EKE3"/>
<evidence type="ECO:0000313" key="2">
    <source>
        <dbReference type="EMBL" id="EFA13101.1"/>
    </source>
</evidence>
<reference evidence="2 3" key="2">
    <citation type="journal article" date="2010" name="Nucleic Acids Res.">
        <title>BeetleBase in 2010: revisions to provide comprehensive genomic information for Tribolium castaneum.</title>
        <authorList>
            <person name="Kim H.S."/>
            <person name="Murphy T."/>
            <person name="Xia J."/>
            <person name="Caragea D."/>
            <person name="Park Y."/>
            <person name="Beeman R.W."/>
            <person name="Lorenzen M.D."/>
            <person name="Butcher S."/>
            <person name="Manak J.R."/>
            <person name="Brown S.J."/>
        </authorList>
    </citation>
    <scope>NUCLEOTIDE SEQUENCE [LARGE SCALE GENOMIC DNA]</scope>
    <source>
        <strain evidence="2 3">Georgia GA2</strain>
    </source>
</reference>
<dbReference type="SUPFAM" id="SSF53098">
    <property type="entry name" value="Ribonuclease H-like"/>
    <property type="match status" value="1"/>
</dbReference>
<evidence type="ECO:0000313" key="3">
    <source>
        <dbReference type="Proteomes" id="UP000007266"/>
    </source>
</evidence>
<sequence>MCEDIGDSPFSLILDESTDITVDKYLGITNIYFSFKMNKIVNSFFDLVCLEQCDADSITNSILGVIQEFKLQIKNLKGIGTDNASVMIGINNGVYKKLKAHVPNLILIRCICHFLQLAVSAATKECLARNLEFLVRETYNWFQHSSSRQIVYKRMYQAINDGSDPLKIPGATRWLSIELAVTRICDQWLELKTHFQIVREKEKCYTAEMLYSMYSDDLNYAYLCFLRPVLSEVQKVNKAFKVKEPDSTKLLDDITRLLDSLIKRITTPNTKFQLFKDNIESFAIRDGYLGYMFETKVKEMKQAGFTDEAGLRERCVRFLIKLIQVIIQRLPDNIETLKTMSEFSVQNTLRAIKPDLVKLLEDSGYEPQIIEKVNTQWKSISFVKWENTDNTVKFWSEVYSFKDSVGDKPYKDLSLIAISFLILPHSNAEVERLFSQINIIKNKLRNRMKLPLLTAILNIRYGLQRLNKCCYNYEIPSSLLMKLKSMDTYNPRSDEEETYDLDEEVLNILDSV</sequence>
<dbReference type="HOGENOM" id="CLU_013265_3_1_1"/>
<dbReference type="InterPro" id="IPR012337">
    <property type="entry name" value="RNaseH-like_sf"/>
</dbReference>